<feature type="region of interest" description="Disordered" evidence="1">
    <location>
        <begin position="10"/>
        <end position="40"/>
    </location>
</feature>
<feature type="compositionally biased region" description="Basic and acidic residues" evidence="1">
    <location>
        <begin position="253"/>
        <end position="270"/>
    </location>
</feature>
<dbReference type="EMBL" id="KZ994974">
    <property type="protein sequence ID" value="RKO91633.1"/>
    <property type="molecule type" value="Genomic_DNA"/>
</dbReference>
<accession>A0A4P9WIC7</accession>
<dbReference type="Proteomes" id="UP000269721">
    <property type="component" value="Unassembled WGS sequence"/>
</dbReference>
<evidence type="ECO:0000313" key="2">
    <source>
        <dbReference type="EMBL" id="RKO91633.1"/>
    </source>
</evidence>
<name>A0A4P9WIC7_9FUNG</name>
<dbReference type="Gene3D" id="3.80.10.10">
    <property type="entry name" value="Ribonuclease Inhibitor"/>
    <property type="match status" value="1"/>
</dbReference>
<dbReference type="InterPro" id="IPR032675">
    <property type="entry name" value="LRR_dom_sf"/>
</dbReference>
<dbReference type="AlphaFoldDB" id="A0A4P9WIC7"/>
<protein>
    <submittedName>
        <fullName evidence="2">Uncharacterized protein</fullName>
    </submittedName>
</protein>
<evidence type="ECO:0000313" key="3">
    <source>
        <dbReference type="Proteomes" id="UP000269721"/>
    </source>
</evidence>
<feature type="compositionally biased region" description="Acidic residues" evidence="1">
    <location>
        <begin position="271"/>
        <end position="309"/>
    </location>
</feature>
<dbReference type="OrthoDB" id="10257471at2759"/>
<proteinExistence type="predicted"/>
<keyword evidence="3" id="KW-1185">Reference proteome</keyword>
<reference evidence="3" key="1">
    <citation type="journal article" date="2018" name="Nat. Microbiol.">
        <title>Leveraging single-cell genomics to expand the fungal tree of life.</title>
        <authorList>
            <person name="Ahrendt S.R."/>
            <person name="Quandt C.A."/>
            <person name="Ciobanu D."/>
            <person name="Clum A."/>
            <person name="Salamov A."/>
            <person name="Andreopoulos B."/>
            <person name="Cheng J.F."/>
            <person name="Woyke T."/>
            <person name="Pelin A."/>
            <person name="Henrissat B."/>
            <person name="Reynolds N.K."/>
            <person name="Benny G.L."/>
            <person name="Smith M.E."/>
            <person name="James T.Y."/>
            <person name="Grigoriev I.V."/>
        </authorList>
    </citation>
    <scope>NUCLEOTIDE SEQUENCE [LARGE SCALE GENOMIC DNA]</scope>
</reference>
<organism evidence="2 3">
    <name type="scientific">Blyttiomyces helicus</name>
    <dbReference type="NCBI Taxonomy" id="388810"/>
    <lineage>
        <taxon>Eukaryota</taxon>
        <taxon>Fungi</taxon>
        <taxon>Fungi incertae sedis</taxon>
        <taxon>Chytridiomycota</taxon>
        <taxon>Chytridiomycota incertae sedis</taxon>
        <taxon>Chytridiomycetes</taxon>
        <taxon>Chytridiomycetes incertae sedis</taxon>
        <taxon>Blyttiomyces</taxon>
    </lineage>
</organism>
<feature type="compositionally biased region" description="Polar residues" evidence="1">
    <location>
        <begin position="22"/>
        <end position="40"/>
    </location>
</feature>
<dbReference type="SUPFAM" id="SSF52047">
    <property type="entry name" value="RNI-like"/>
    <property type="match status" value="1"/>
</dbReference>
<sequence length="695" mass="77408">MLLRGVVNCTHPVVKAHPPSPTDLSAQPTPPTSLQEQKPKNQVQTWTSYVGSVGAKNGRPLHARKGSEKFGALSDDGIVDALDSCFHREPETYCRRRRKRPCSSSQLADFPPLVLDTSSAVLGWLVSHGNLCTANFSLNTAVHARRCYQNDPTLRRPHHDPDHNLVRARAAYTGWLTLRSEMKPTAGSTPQRGVRDAVVTGTSPRAAGGGGRWSKLPFELLRPIFRRVRTARDEFASLDGRDRGERAGGYGEKAARRAGEKADGGDKEIDGSDGEESEESDEDEWDGSDEEEFDGSDGDESIEFDDPETWSETAESDLNACSLVCRAWEPAGSEQLLLVASARDRKGAGERHPVTRVRFARKVARSQLPIPETRRAAWAHVAREFLDNCGDFHRRRPPAAVTSPLLTTLDMSMDRTCNIGRLLLCEDIPEIASAITRLEYLSIPQLTLTDNPYVMEPAPAPAMGLALWFWAPNICCFADEMAESSLQRLECIEFPISPLNRPNVFKAFINKLASLRPPLRRVILAGSQLESECEPITDVTLAVLETNPPLRRLDLTDQSQITSPALVSLLRTRGSQLRLLHVNWPIPADTTVLKAVAHYAPNIEHIAIFGSYLDDKTINHSYTWESIQFLKDLAQACPRLKSFIWEATDVELTPDWDRIKAFLDGLGLEYRKNRMDYRFFNDSLTDPARSLGVKL</sequence>
<gene>
    <name evidence="2" type="ORF">BDK51DRAFT_52767</name>
</gene>
<feature type="region of interest" description="Disordered" evidence="1">
    <location>
        <begin position="240"/>
        <end position="313"/>
    </location>
</feature>
<evidence type="ECO:0000256" key="1">
    <source>
        <dbReference type="SAM" id="MobiDB-lite"/>
    </source>
</evidence>